<evidence type="ECO:0000313" key="3">
    <source>
        <dbReference type="EMBL" id="CAA9409171.1"/>
    </source>
</evidence>
<reference evidence="3" key="1">
    <citation type="submission" date="2020-02" db="EMBL/GenBank/DDBJ databases">
        <authorList>
            <person name="Meier V. D."/>
        </authorList>
    </citation>
    <scope>NUCLEOTIDE SEQUENCE</scope>
    <source>
        <strain evidence="3">AVDCRST_MAG51</strain>
    </source>
</reference>
<dbReference type="InterPro" id="IPR029058">
    <property type="entry name" value="AB_hydrolase_fold"/>
</dbReference>
<keyword evidence="1" id="KW-0378">Hydrolase</keyword>
<dbReference type="PANTHER" id="PTHR22946">
    <property type="entry name" value="DIENELACTONE HYDROLASE DOMAIN-CONTAINING PROTEIN-RELATED"/>
    <property type="match status" value="1"/>
</dbReference>
<dbReference type="GO" id="GO:0032259">
    <property type="term" value="P:methylation"/>
    <property type="evidence" value="ECO:0007669"/>
    <property type="project" value="UniProtKB-KW"/>
</dbReference>
<accession>A0A6J4PG96</accession>
<dbReference type="PANTHER" id="PTHR22946:SF9">
    <property type="entry name" value="POLYKETIDE TRANSFERASE AF380"/>
    <property type="match status" value="1"/>
</dbReference>
<gene>
    <name evidence="3" type="ORF">AVDCRST_MAG51-1319</name>
</gene>
<dbReference type="SUPFAM" id="SSF53474">
    <property type="entry name" value="alpha/beta-Hydrolases"/>
    <property type="match status" value="1"/>
</dbReference>
<keyword evidence="3" id="KW-0808">Transferase</keyword>
<dbReference type="EMBL" id="CADCUX010000293">
    <property type="protein sequence ID" value="CAA9409171.1"/>
    <property type="molecule type" value="Genomic_DNA"/>
</dbReference>
<keyword evidence="3" id="KW-0489">Methyltransferase</keyword>
<dbReference type="InterPro" id="IPR050261">
    <property type="entry name" value="FrsA_esterase"/>
</dbReference>
<dbReference type="GO" id="GO:0004719">
    <property type="term" value="F:protein-L-isoaspartate (D-aspartate) O-methyltransferase activity"/>
    <property type="evidence" value="ECO:0007669"/>
    <property type="project" value="UniProtKB-EC"/>
</dbReference>
<dbReference type="Pfam" id="PF01738">
    <property type="entry name" value="DLH"/>
    <property type="match status" value="1"/>
</dbReference>
<evidence type="ECO:0000259" key="2">
    <source>
        <dbReference type="Pfam" id="PF01738"/>
    </source>
</evidence>
<dbReference type="AlphaFoldDB" id="A0A6J4PG96"/>
<dbReference type="EC" id="2.1.1.77" evidence="3"/>
<organism evidence="3">
    <name type="scientific">uncultured Ramlibacter sp</name>
    <dbReference type="NCBI Taxonomy" id="260755"/>
    <lineage>
        <taxon>Bacteria</taxon>
        <taxon>Pseudomonadati</taxon>
        <taxon>Pseudomonadota</taxon>
        <taxon>Betaproteobacteria</taxon>
        <taxon>Burkholderiales</taxon>
        <taxon>Comamonadaceae</taxon>
        <taxon>Ramlibacter</taxon>
        <taxon>environmental samples</taxon>
    </lineage>
</organism>
<dbReference type="Gene3D" id="3.40.50.1820">
    <property type="entry name" value="alpha/beta hydrolase"/>
    <property type="match status" value="1"/>
</dbReference>
<protein>
    <submittedName>
        <fullName evidence="3">Protein-L-isoaspartate O-methyltransferase</fullName>
        <ecNumber evidence="3">2.1.1.77</ecNumber>
    </submittedName>
</protein>
<evidence type="ECO:0000256" key="1">
    <source>
        <dbReference type="ARBA" id="ARBA00022801"/>
    </source>
</evidence>
<dbReference type="GO" id="GO:0052689">
    <property type="term" value="F:carboxylic ester hydrolase activity"/>
    <property type="evidence" value="ECO:0007669"/>
    <property type="project" value="UniProtKB-ARBA"/>
</dbReference>
<feature type="domain" description="Dienelactone hydrolase" evidence="2">
    <location>
        <begin position="72"/>
        <end position="206"/>
    </location>
</feature>
<sequence>MTGDAMLHEDEVRIQTGSSRLYGDLVVPEGAGGLVLFVHGSGSGRHSARNRRVAHRLHRERIATLLFDLLTPQEEQEDLHTRQHRFDIALLTRRLEDAATWALQQAALRSMKMGYFGASTGSAAALIAAARLGSKVAAVVSRGGRPDLAGPAVLEAIRAPTLLIVGEADHAVMNLNQQALARLGCERRLAVVPGATHLFEEPGALDEVANLAAEWFGLHLARSEQHA</sequence>
<proteinExistence type="predicted"/>
<name>A0A6J4PG96_9BURK</name>
<dbReference type="InterPro" id="IPR002925">
    <property type="entry name" value="Dienelactn_hydro"/>
</dbReference>